<dbReference type="OrthoDB" id="195972at2"/>
<sequence>MRCVSCRGDAEAICRFCGRAVCLSCATTEEFRSGTTPKYFTQTAGSAIVVKDAIWCRQCTIEVDGRRKLPRS</sequence>
<dbReference type="EMBL" id="CP036265">
    <property type="protein sequence ID" value="QDT14342.1"/>
    <property type="molecule type" value="Genomic_DNA"/>
</dbReference>
<dbReference type="Proteomes" id="UP000318741">
    <property type="component" value="Chromosome"/>
</dbReference>
<keyword evidence="2" id="KW-1185">Reference proteome</keyword>
<organism evidence="1 2">
    <name type="scientific">Alienimonas californiensis</name>
    <dbReference type="NCBI Taxonomy" id="2527989"/>
    <lineage>
        <taxon>Bacteria</taxon>
        <taxon>Pseudomonadati</taxon>
        <taxon>Planctomycetota</taxon>
        <taxon>Planctomycetia</taxon>
        <taxon>Planctomycetales</taxon>
        <taxon>Planctomycetaceae</taxon>
        <taxon>Alienimonas</taxon>
    </lineage>
</organism>
<reference evidence="1 2" key="1">
    <citation type="submission" date="2019-02" db="EMBL/GenBank/DDBJ databases">
        <title>Deep-cultivation of Planctomycetes and their phenomic and genomic characterization uncovers novel biology.</title>
        <authorList>
            <person name="Wiegand S."/>
            <person name="Jogler M."/>
            <person name="Boedeker C."/>
            <person name="Pinto D."/>
            <person name="Vollmers J."/>
            <person name="Rivas-Marin E."/>
            <person name="Kohn T."/>
            <person name="Peeters S.H."/>
            <person name="Heuer A."/>
            <person name="Rast P."/>
            <person name="Oberbeckmann S."/>
            <person name="Bunk B."/>
            <person name="Jeske O."/>
            <person name="Meyerdierks A."/>
            <person name="Storesund J.E."/>
            <person name="Kallscheuer N."/>
            <person name="Luecker S."/>
            <person name="Lage O.M."/>
            <person name="Pohl T."/>
            <person name="Merkel B.J."/>
            <person name="Hornburger P."/>
            <person name="Mueller R.-W."/>
            <person name="Bruemmer F."/>
            <person name="Labrenz M."/>
            <person name="Spormann A.M."/>
            <person name="Op den Camp H."/>
            <person name="Overmann J."/>
            <person name="Amann R."/>
            <person name="Jetten M.S.M."/>
            <person name="Mascher T."/>
            <person name="Medema M.H."/>
            <person name="Devos D.P."/>
            <person name="Kaster A.-K."/>
            <person name="Ovreas L."/>
            <person name="Rohde M."/>
            <person name="Galperin M.Y."/>
            <person name="Jogler C."/>
        </authorList>
    </citation>
    <scope>NUCLEOTIDE SEQUENCE [LARGE SCALE GENOMIC DNA]</scope>
    <source>
        <strain evidence="1 2">CA12</strain>
    </source>
</reference>
<proteinExistence type="predicted"/>
<dbReference type="AlphaFoldDB" id="A0A517P4M5"/>
<evidence type="ECO:0000313" key="2">
    <source>
        <dbReference type="Proteomes" id="UP000318741"/>
    </source>
</evidence>
<accession>A0A517P4M5</accession>
<name>A0A517P4M5_9PLAN</name>
<evidence type="ECO:0000313" key="1">
    <source>
        <dbReference type="EMBL" id="QDT14342.1"/>
    </source>
</evidence>
<protein>
    <submittedName>
        <fullName evidence="1">Uncharacterized protein</fullName>
    </submittedName>
</protein>
<dbReference type="KEGG" id="acaf:CA12_04140"/>
<gene>
    <name evidence="1" type="ORF">CA12_04140</name>
</gene>
<dbReference type="RefSeq" id="WP_145357093.1">
    <property type="nucleotide sequence ID" value="NZ_CP036265.1"/>
</dbReference>